<feature type="region of interest" description="Disordered" evidence="1">
    <location>
        <begin position="1"/>
        <end position="20"/>
    </location>
</feature>
<dbReference type="EMBL" id="CP046234">
    <property type="protein sequence ID" value="WFD46028.1"/>
    <property type="molecule type" value="Genomic_DNA"/>
</dbReference>
<evidence type="ECO:0000313" key="3">
    <source>
        <dbReference type="Proteomes" id="UP000818624"/>
    </source>
</evidence>
<proteinExistence type="predicted"/>
<evidence type="ECO:0000313" key="2">
    <source>
        <dbReference type="EMBL" id="WFD46028.1"/>
    </source>
</evidence>
<protein>
    <submittedName>
        <fullName evidence="2">Uncharacterized protein</fullName>
    </submittedName>
</protein>
<evidence type="ECO:0000256" key="1">
    <source>
        <dbReference type="SAM" id="MobiDB-lite"/>
    </source>
</evidence>
<gene>
    <name evidence="2" type="ORF">GLX27_000656</name>
</gene>
<organism evidence="2 3">
    <name type="scientific">Malassezia furfur</name>
    <name type="common">Pityriasis versicolor infection agent</name>
    <name type="synonym">Pityrosporum furfur</name>
    <dbReference type="NCBI Taxonomy" id="55194"/>
    <lineage>
        <taxon>Eukaryota</taxon>
        <taxon>Fungi</taxon>
        <taxon>Dikarya</taxon>
        <taxon>Basidiomycota</taxon>
        <taxon>Ustilaginomycotina</taxon>
        <taxon>Malasseziomycetes</taxon>
        <taxon>Malasseziales</taxon>
        <taxon>Malasseziaceae</taxon>
        <taxon>Malassezia</taxon>
    </lineage>
</organism>
<dbReference type="Proteomes" id="UP000818624">
    <property type="component" value="Chromosome 1"/>
</dbReference>
<feature type="compositionally biased region" description="Pro residues" evidence="1">
    <location>
        <begin position="1"/>
        <end position="10"/>
    </location>
</feature>
<reference evidence="2 3" key="1">
    <citation type="journal article" date="2020" name="Elife">
        <title>Loss of centromere function drives karyotype evolution in closely related Malassezia species.</title>
        <authorList>
            <person name="Sankaranarayanan S.R."/>
            <person name="Ianiri G."/>
            <person name="Coelho M.A."/>
            <person name="Reza M.H."/>
            <person name="Thimmappa B.C."/>
            <person name="Ganguly P."/>
            <person name="Vadnala R.N."/>
            <person name="Sun S."/>
            <person name="Siddharthan R."/>
            <person name="Tellgren-Roth C."/>
            <person name="Dawson T.L."/>
            <person name="Heitman J."/>
            <person name="Sanyal K."/>
        </authorList>
    </citation>
    <scope>NUCLEOTIDE SEQUENCE [LARGE SCALE GENOMIC DNA]</scope>
    <source>
        <strain evidence="2">CBS14141</strain>
    </source>
</reference>
<name>A0ABY8EKA2_MALFU</name>
<sequence>MLSRPPPLTPPAEANSSTDGTVAVGTRWMLIAPPLPRAGVRVTSVVSSSTGTLGPDDAALYVPFDCGACCAIAGDST</sequence>
<accession>A0ABY8EKA2</accession>
<keyword evidence="3" id="KW-1185">Reference proteome</keyword>